<dbReference type="InterPro" id="IPR022441">
    <property type="entry name" value="Para_beta_helix_rpt-2"/>
</dbReference>
<accession>X1K599</accession>
<dbReference type="Pfam" id="PF13229">
    <property type="entry name" value="Beta_helix"/>
    <property type="match status" value="1"/>
</dbReference>
<evidence type="ECO:0000259" key="1">
    <source>
        <dbReference type="Pfam" id="PF13229"/>
    </source>
</evidence>
<evidence type="ECO:0000313" key="2">
    <source>
        <dbReference type="EMBL" id="GAI02202.1"/>
    </source>
</evidence>
<name>X1K599_9ZZZZ</name>
<dbReference type="SUPFAM" id="SSF51126">
    <property type="entry name" value="Pectin lyase-like"/>
    <property type="match status" value="1"/>
</dbReference>
<comment type="caution">
    <text evidence="2">The sequence shown here is derived from an EMBL/GenBank/DDBJ whole genome shotgun (WGS) entry which is preliminary data.</text>
</comment>
<feature type="non-terminal residue" evidence="2">
    <location>
        <position position="1"/>
    </location>
</feature>
<dbReference type="InterPro" id="IPR012334">
    <property type="entry name" value="Pectin_lyas_fold"/>
</dbReference>
<organism evidence="2">
    <name type="scientific">marine sediment metagenome</name>
    <dbReference type="NCBI Taxonomy" id="412755"/>
    <lineage>
        <taxon>unclassified sequences</taxon>
        <taxon>metagenomes</taxon>
        <taxon>ecological metagenomes</taxon>
    </lineage>
</organism>
<sequence>LLTGTYRNTINNNHIWQCEQEGIYIHNTDYCNCEGNIISNNSHGDVNGHAGIYLAGGSTHNIILGNQSFDDKGVHTQSYGIRESGVADNYNILTNNVCTDNITAEVSSQGPNSIEDNNFRSFKFS</sequence>
<feature type="domain" description="Right handed beta helix" evidence="1">
    <location>
        <begin position="3"/>
        <end position="71"/>
    </location>
</feature>
<dbReference type="NCBIfam" id="TIGR03804">
    <property type="entry name" value="para_beta_helix"/>
    <property type="match status" value="1"/>
</dbReference>
<dbReference type="Gene3D" id="2.160.20.10">
    <property type="entry name" value="Single-stranded right-handed beta-helix, Pectin lyase-like"/>
    <property type="match status" value="1"/>
</dbReference>
<gene>
    <name evidence="2" type="ORF">S03H2_70148</name>
</gene>
<proteinExistence type="predicted"/>
<dbReference type="AlphaFoldDB" id="X1K599"/>
<reference evidence="2" key="1">
    <citation type="journal article" date="2014" name="Front. Microbiol.">
        <title>High frequency of phylogenetically diverse reductive dehalogenase-homologous genes in deep subseafloor sedimentary metagenomes.</title>
        <authorList>
            <person name="Kawai M."/>
            <person name="Futagami T."/>
            <person name="Toyoda A."/>
            <person name="Takaki Y."/>
            <person name="Nishi S."/>
            <person name="Hori S."/>
            <person name="Arai W."/>
            <person name="Tsubouchi T."/>
            <person name="Morono Y."/>
            <person name="Uchiyama I."/>
            <person name="Ito T."/>
            <person name="Fujiyama A."/>
            <person name="Inagaki F."/>
            <person name="Takami H."/>
        </authorList>
    </citation>
    <scope>NUCLEOTIDE SEQUENCE</scope>
    <source>
        <strain evidence="2">Expedition CK06-06</strain>
    </source>
</reference>
<dbReference type="InterPro" id="IPR011050">
    <property type="entry name" value="Pectin_lyase_fold/virulence"/>
</dbReference>
<dbReference type="InterPro" id="IPR039448">
    <property type="entry name" value="Beta_helix"/>
</dbReference>
<protein>
    <recommendedName>
        <fullName evidence="1">Right handed beta helix domain-containing protein</fullName>
    </recommendedName>
</protein>
<dbReference type="EMBL" id="BARU01046530">
    <property type="protein sequence ID" value="GAI02202.1"/>
    <property type="molecule type" value="Genomic_DNA"/>
</dbReference>